<comment type="caution">
    <text evidence="3">The sequence shown here is derived from an EMBL/GenBank/DDBJ whole genome shotgun (WGS) entry which is preliminary data.</text>
</comment>
<dbReference type="Gene3D" id="3.40.5.50">
    <property type="match status" value="1"/>
</dbReference>
<gene>
    <name evidence="3" type="ORF">DM826_08845</name>
</gene>
<dbReference type="RefSeq" id="WP_120103038.1">
    <property type="nucleotide sequence ID" value="NZ_QKNY01000013.1"/>
</dbReference>
<feature type="domain" description="Gins51 C-terminal" evidence="2">
    <location>
        <begin position="389"/>
        <end position="434"/>
    </location>
</feature>
<accession>A0A3A6PMQ1</accession>
<evidence type="ECO:0000313" key="3">
    <source>
        <dbReference type="EMBL" id="RJX42788.1"/>
    </source>
</evidence>
<feature type="compositionally biased region" description="Polar residues" evidence="1">
    <location>
        <begin position="355"/>
        <end position="372"/>
    </location>
</feature>
<feature type="compositionally biased region" description="Polar residues" evidence="1">
    <location>
        <begin position="272"/>
        <end position="308"/>
    </location>
</feature>
<keyword evidence="4" id="KW-1185">Reference proteome</keyword>
<dbReference type="InterPro" id="IPR054314">
    <property type="entry name" value="Gins51_C"/>
</dbReference>
<dbReference type="EMBL" id="QKNY01000013">
    <property type="protein sequence ID" value="RJX42788.1"/>
    <property type="molecule type" value="Genomic_DNA"/>
</dbReference>
<proteinExistence type="predicted"/>
<evidence type="ECO:0000256" key="1">
    <source>
        <dbReference type="SAM" id="MobiDB-lite"/>
    </source>
</evidence>
<sequence>MNLDELRSVQSKERRKDSLQQLRDSFYQDVAAYIQDLRAERDRRAEQVDNPFSDDEVRQLSDKLDTAEEVAEALYERRVGKVVKLASFAAADMSASEEGMTIEEQELFDDLVDRIKRNKASVLDVLAGEQTTETKATDTTDSPVSTPTESIPPTESPATATDDPTTIGGADPHDGGSPPTPPEADAEADDVLANAMGGAAEAESGETEQPPAGEPASDTEYEGGSDAALGDTTPTDTTDGDDGVPTPDGGSTVGSAQSSDTPPTQPTPSSPGNSESGASPSQAPQPESTEPTTGSTAPPESDTTTGTGMATPDGESAATEAAVPESPSTESAPTESNPTGTTATAAMAEPEPATKSTANESATQQSTQQEPDATTEPVAAAADTTPRTVVRITDDVGTIFGVDEREYTLQAEDVVTLPTTNAEVLLQQDAATKLE</sequence>
<dbReference type="AlphaFoldDB" id="A0A3A6PMQ1"/>
<protein>
    <recommendedName>
        <fullName evidence="2">Gins51 C-terminal domain-containing protein</fullName>
    </recommendedName>
</protein>
<feature type="compositionally biased region" description="Low complexity" evidence="1">
    <location>
        <begin position="131"/>
        <end position="159"/>
    </location>
</feature>
<feature type="compositionally biased region" description="Low complexity" evidence="1">
    <location>
        <begin position="230"/>
        <end position="262"/>
    </location>
</feature>
<dbReference type="Proteomes" id="UP000276588">
    <property type="component" value="Unassembled WGS sequence"/>
</dbReference>
<feature type="compositionally biased region" description="Low complexity" evidence="1">
    <location>
        <begin position="193"/>
        <end position="202"/>
    </location>
</feature>
<evidence type="ECO:0000313" key="4">
    <source>
        <dbReference type="Proteomes" id="UP000276588"/>
    </source>
</evidence>
<reference evidence="3 4" key="1">
    <citation type="submission" date="2018-06" db="EMBL/GenBank/DDBJ databases">
        <title>Halonotius sp. F13-13 a new haloarchaeeon isolated from a solar saltern from Isla Cristina, Huelva, Spain.</title>
        <authorList>
            <person name="Duran-Viseras A."/>
            <person name="Sanchez-Porro C."/>
            <person name="Ventosa A."/>
        </authorList>
    </citation>
    <scope>NUCLEOTIDE SEQUENCE [LARGE SCALE GENOMIC DNA]</scope>
    <source>
        <strain evidence="3 4">F13-13</strain>
    </source>
</reference>
<name>A0A3A6PMQ1_9EURY</name>
<dbReference type="OrthoDB" id="157576at2157"/>
<feature type="compositionally biased region" description="Low complexity" evidence="1">
    <location>
        <begin position="320"/>
        <end position="354"/>
    </location>
</feature>
<dbReference type="Gene3D" id="1.20.58.1030">
    <property type="match status" value="1"/>
</dbReference>
<feature type="region of interest" description="Disordered" evidence="1">
    <location>
        <begin position="121"/>
        <end position="386"/>
    </location>
</feature>
<organism evidence="3 4">
    <name type="scientific">Halonotius aquaticus</name>
    <dbReference type="NCBI Taxonomy" id="2216978"/>
    <lineage>
        <taxon>Archaea</taxon>
        <taxon>Methanobacteriati</taxon>
        <taxon>Methanobacteriota</taxon>
        <taxon>Stenosarchaea group</taxon>
        <taxon>Halobacteria</taxon>
        <taxon>Halobacteriales</taxon>
        <taxon>Haloferacaceae</taxon>
        <taxon>Halonotius</taxon>
    </lineage>
</organism>
<dbReference type="CDD" id="cd11714">
    <property type="entry name" value="GINS_A_archaea"/>
    <property type="match status" value="1"/>
</dbReference>
<evidence type="ECO:0000259" key="2">
    <source>
        <dbReference type="Pfam" id="PF22090"/>
    </source>
</evidence>
<dbReference type="Pfam" id="PF22090">
    <property type="entry name" value="Gins51_C"/>
    <property type="match status" value="1"/>
</dbReference>